<keyword evidence="9 15" id="KW-0408">Iron</keyword>
<dbReference type="PROSITE" id="PS00365">
    <property type="entry name" value="NIR_SIR"/>
    <property type="match status" value="1"/>
</dbReference>
<dbReference type="InterPro" id="IPR011786">
    <property type="entry name" value="CysI"/>
</dbReference>
<keyword evidence="6 15" id="KW-0479">Metal-binding</keyword>
<keyword evidence="5 15" id="KW-0349">Heme</keyword>
<dbReference type="GO" id="GO:0009337">
    <property type="term" value="C:sulfite reductase complex (NADPH)"/>
    <property type="evidence" value="ECO:0007669"/>
    <property type="project" value="InterPro"/>
</dbReference>
<feature type="region of interest" description="Disordered" evidence="16">
    <location>
        <begin position="1"/>
        <end position="34"/>
    </location>
</feature>
<evidence type="ECO:0000256" key="6">
    <source>
        <dbReference type="ARBA" id="ARBA00022723"/>
    </source>
</evidence>
<evidence type="ECO:0000313" key="21">
    <source>
        <dbReference type="Proteomes" id="UP000517759"/>
    </source>
</evidence>
<reference evidence="19" key="1">
    <citation type="journal article" date="2014" name="Int. J. Syst. Evol. Microbiol.">
        <title>Complete genome of a new Firmicutes species belonging to the dominant human colonic microbiota ('Ruminococcus bicirculans') reveals two chromosomes and a selective capacity to utilize plant glucans.</title>
        <authorList>
            <consortium name="NISC Comparative Sequencing Program"/>
            <person name="Wegmann U."/>
            <person name="Louis P."/>
            <person name="Goesmann A."/>
            <person name="Henrissat B."/>
            <person name="Duncan S.H."/>
            <person name="Flint H.J."/>
        </authorList>
    </citation>
    <scope>NUCLEOTIDE SEQUENCE</scope>
    <source>
        <strain evidence="19">NBRC 107710</strain>
    </source>
</reference>
<dbReference type="GO" id="GO:0000103">
    <property type="term" value="P:sulfate assimilation"/>
    <property type="evidence" value="ECO:0007669"/>
    <property type="project" value="UniProtKB-UniRule"/>
</dbReference>
<dbReference type="GO" id="GO:0051539">
    <property type="term" value="F:4 iron, 4 sulfur cluster binding"/>
    <property type="evidence" value="ECO:0007669"/>
    <property type="project" value="UniProtKB-KW"/>
</dbReference>
<dbReference type="NCBIfam" id="NF010029">
    <property type="entry name" value="PRK13504.1"/>
    <property type="match status" value="1"/>
</dbReference>
<reference evidence="19" key="4">
    <citation type="submission" date="2023-01" db="EMBL/GenBank/DDBJ databases">
        <title>Draft genome sequence of Methylobacterium brachythecii strain NBRC 107710.</title>
        <authorList>
            <person name="Sun Q."/>
            <person name="Mori K."/>
        </authorList>
    </citation>
    <scope>NUCLEOTIDE SEQUENCE</scope>
    <source>
        <strain evidence="19">NBRC 107710</strain>
    </source>
</reference>
<comment type="caution">
    <text evidence="20">The sequence shown here is derived from an EMBL/GenBank/DDBJ whole genome shotgun (WGS) entry which is preliminary data.</text>
</comment>
<dbReference type="GO" id="GO:0050661">
    <property type="term" value="F:NADP binding"/>
    <property type="evidence" value="ECO:0007669"/>
    <property type="project" value="InterPro"/>
</dbReference>
<dbReference type="GO" id="GO:0004783">
    <property type="term" value="F:sulfite reductase (NADPH) activity"/>
    <property type="evidence" value="ECO:0007669"/>
    <property type="project" value="UniProtKB-UniRule"/>
</dbReference>
<dbReference type="RefSeq" id="WP_183511765.1">
    <property type="nucleotide sequence ID" value="NZ_BSPG01000036.1"/>
</dbReference>
<evidence type="ECO:0000256" key="8">
    <source>
        <dbReference type="ARBA" id="ARBA00023002"/>
    </source>
</evidence>
<accession>A0A7W6AKM4</accession>
<protein>
    <recommendedName>
        <fullName evidence="15">Sulfite reductase [NADPH] hemoprotein beta-component</fullName>
        <shortName evidence="15">SiR-HP</shortName>
        <shortName evidence="15">SiRHP</shortName>
        <ecNumber evidence="15">1.8.1.2</ecNumber>
    </recommendedName>
</protein>
<dbReference type="EMBL" id="JACIDN010000010">
    <property type="protein sequence ID" value="MBB3905202.1"/>
    <property type="molecule type" value="Genomic_DNA"/>
</dbReference>
<dbReference type="SUPFAM" id="SSF55124">
    <property type="entry name" value="Nitrite/Sulfite reductase N-terminal domain-like"/>
    <property type="match status" value="2"/>
</dbReference>
<sequence>MDDHKPIETVDGPAFETPGVGARRYETPPTGRPIDDPVAAKEAGLAHNEHLKIASRFLRGGLAEGLLQHATGAITEDDGQLVKFHGMYMQDDRDIRAERTKKKLEKAYSFMIRLRIAGGVVTPKQWLVLDDIATTYANGTLRATTRQTFQYHGVIKSNLKRTMAAIDSCLLDTIAACGDVNRNVMAATNPAQSGAHKAAYELGKTISDTLLPKTNAWREIWLDGEKVVGGEEEFEPVYGKTYLPRKFKIVVAVPPSNEVDIFAHDLGFIAILDKSNKVTGWNVTVGGGMGMTHGEPDTFPRTADVMGFCKPEDALKVAEAVMTVQRDWGNRKNRKNARLKYTIERYGLDAFRAEVENRIGKKLGAPKPFTFDGNGDRYGWTEGDDGRHHLTLYVPSGRIKDVDDGPQFLSGLRRIAEAHEGDFRLTGNQNVIIANVPAKKRGQIEALVDEYHLTKGAGALRRNSMACVALPTCGLALAESERYLPDLISELEESLASHGLQDEDITIRSTGCPNGCARPYIAEIGLVGRGPERYHLYLGAAFDGSRLSKLYKEDVEAKDIRPTLDPLFADYAKSRKPGEHFGDFVIRAGHVAKTTNGPDFHDRIGALKPAS</sequence>
<feature type="binding site" evidence="15">
    <location>
        <position position="516"/>
    </location>
    <ligand>
        <name>[4Fe-4S] cluster</name>
        <dbReference type="ChEBI" id="CHEBI:49883"/>
    </ligand>
</feature>
<dbReference type="InterPro" id="IPR045169">
    <property type="entry name" value="NO2/SO3_Rdtase_4Fe4S_prot"/>
</dbReference>
<evidence type="ECO:0000256" key="2">
    <source>
        <dbReference type="ARBA" id="ARBA00010429"/>
    </source>
</evidence>
<dbReference type="PANTHER" id="PTHR11493:SF47">
    <property type="entry name" value="SULFITE REDUCTASE [NADPH] SUBUNIT BETA"/>
    <property type="match status" value="1"/>
</dbReference>
<reference evidence="20 21" key="3">
    <citation type="submission" date="2020-08" db="EMBL/GenBank/DDBJ databases">
        <title>Genomic Encyclopedia of Type Strains, Phase IV (KMG-IV): sequencing the most valuable type-strain genomes for metagenomic binning, comparative biology and taxonomic classification.</title>
        <authorList>
            <person name="Goeker M."/>
        </authorList>
    </citation>
    <scope>NUCLEOTIDE SEQUENCE [LARGE SCALE GENOMIC DNA]</scope>
    <source>
        <strain evidence="20 21">DSM 24105</strain>
    </source>
</reference>
<evidence type="ECO:0000256" key="3">
    <source>
        <dbReference type="ARBA" id="ARBA00022485"/>
    </source>
</evidence>
<dbReference type="InterPro" id="IPR036136">
    <property type="entry name" value="Nit/Sulf_reduc_fer-like_dom_sf"/>
</dbReference>
<evidence type="ECO:0000256" key="9">
    <source>
        <dbReference type="ARBA" id="ARBA00023004"/>
    </source>
</evidence>
<gene>
    <name evidence="15 19" type="primary">cysI</name>
    <name evidence="19" type="ORF">GCM10007884_42180</name>
    <name evidence="20" type="ORF">GGR33_004730</name>
</gene>
<dbReference type="HAMAP" id="MF_01540">
    <property type="entry name" value="CysI"/>
    <property type="match status" value="1"/>
</dbReference>
<keyword evidence="22" id="KW-1185">Reference proteome</keyword>
<dbReference type="NCBIfam" id="TIGR02041">
    <property type="entry name" value="CysI"/>
    <property type="match status" value="1"/>
</dbReference>
<dbReference type="AlphaFoldDB" id="A0A7W6AKM4"/>
<dbReference type="InterPro" id="IPR005117">
    <property type="entry name" value="NiRdtase/SiRdtase_haem-b_fer"/>
</dbReference>
<feature type="domain" description="Nitrite/Sulfite reductase ferredoxin-like" evidence="18">
    <location>
        <begin position="385"/>
        <end position="450"/>
    </location>
</feature>
<dbReference type="InterPro" id="IPR045854">
    <property type="entry name" value="NO2/SO3_Rdtase_4Fe4S_sf"/>
</dbReference>
<evidence type="ECO:0000259" key="17">
    <source>
        <dbReference type="Pfam" id="PF01077"/>
    </source>
</evidence>
<keyword evidence="4 15" id="KW-0028">Amino-acid biosynthesis</keyword>
<dbReference type="PANTHER" id="PTHR11493">
    <property type="entry name" value="SULFITE REDUCTASE [NADPH] SUBUNIT BETA-RELATED"/>
    <property type="match status" value="1"/>
</dbReference>
<evidence type="ECO:0000256" key="1">
    <source>
        <dbReference type="ARBA" id="ARBA00004774"/>
    </source>
</evidence>
<comment type="subunit">
    <text evidence="14 15">Alpha(8)-beta(8). The alpha component is a flavoprotein, the beta component is a hemoprotein.</text>
</comment>
<dbReference type="PRINTS" id="PR00397">
    <property type="entry name" value="SIROHAEM"/>
</dbReference>
<feature type="binding site" description="axial binding residue" evidence="15">
    <location>
        <position position="516"/>
    </location>
    <ligand>
        <name>siroheme</name>
        <dbReference type="ChEBI" id="CHEBI:60052"/>
    </ligand>
    <ligandPart>
        <name>Fe</name>
        <dbReference type="ChEBI" id="CHEBI:18248"/>
    </ligandPart>
</feature>
<dbReference type="GO" id="GO:0050311">
    <property type="term" value="F:sulfite reductase (ferredoxin) activity"/>
    <property type="evidence" value="ECO:0007669"/>
    <property type="project" value="TreeGrafter"/>
</dbReference>
<feature type="domain" description="Nitrite/Sulfite reductase ferredoxin-like" evidence="18">
    <location>
        <begin position="106"/>
        <end position="167"/>
    </location>
</feature>
<dbReference type="EMBL" id="BSPG01000036">
    <property type="protein sequence ID" value="GLS46226.1"/>
    <property type="molecule type" value="Genomic_DNA"/>
</dbReference>
<evidence type="ECO:0000256" key="11">
    <source>
        <dbReference type="ARBA" id="ARBA00023192"/>
    </source>
</evidence>
<proteinExistence type="inferred from homology"/>
<evidence type="ECO:0000256" key="13">
    <source>
        <dbReference type="ARBA" id="ARBA00057160"/>
    </source>
</evidence>
<comment type="pathway">
    <text evidence="1 15">Sulfur metabolism; hydrogen sulfide biosynthesis; hydrogen sulfide from sulfite (NADPH route): step 1/1.</text>
</comment>
<evidence type="ECO:0000259" key="18">
    <source>
        <dbReference type="Pfam" id="PF03460"/>
    </source>
</evidence>
<evidence type="ECO:0000256" key="4">
    <source>
        <dbReference type="ARBA" id="ARBA00022605"/>
    </source>
</evidence>
<reference evidence="22" key="2">
    <citation type="journal article" date="2019" name="Int. J. Syst. Evol. Microbiol.">
        <title>The Global Catalogue of Microorganisms (GCM) 10K type strain sequencing project: providing services to taxonomists for standard genome sequencing and annotation.</title>
        <authorList>
            <consortium name="The Broad Institute Genomics Platform"/>
            <consortium name="The Broad Institute Genome Sequencing Center for Infectious Disease"/>
            <person name="Wu L."/>
            <person name="Ma J."/>
        </authorList>
    </citation>
    <scope>NUCLEOTIDE SEQUENCE [LARGE SCALE GENOMIC DNA]</scope>
    <source>
        <strain evidence="22">NBRC 107710</strain>
    </source>
</reference>
<evidence type="ECO:0000313" key="19">
    <source>
        <dbReference type="EMBL" id="GLS46226.1"/>
    </source>
</evidence>
<evidence type="ECO:0000256" key="7">
    <source>
        <dbReference type="ARBA" id="ARBA00022857"/>
    </source>
</evidence>
<dbReference type="GO" id="GO:0019344">
    <property type="term" value="P:cysteine biosynthetic process"/>
    <property type="evidence" value="ECO:0007669"/>
    <property type="project" value="UniProtKB-KW"/>
</dbReference>
<dbReference type="GO" id="GO:0020037">
    <property type="term" value="F:heme binding"/>
    <property type="evidence" value="ECO:0007669"/>
    <property type="project" value="InterPro"/>
</dbReference>
<evidence type="ECO:0000256" key="15">
    <source>
        <dbReference type="HAMAP-Rule" id="MF_01540"/>
    </source>
</evidence>
<evidence type="ECO:0000256" key="5">
    <source>
        <dbReference type="ARBA" id="ARBA00022617"/>
    </source>
</evidence>
<evidence type="ECO:0000256" key="16">
    <source>
        <dbReference type="SAM" id="MobiDB-lite"/>
    </source>
</evidence>
<dbReference type="FunFam" id="3.30.413.10:FF:000003">
    <property type="entry name" value="Sulfite reductase [NADPH] hemoprotein beta-component"/>
    <property type="match status" value="1"/>
</dbReference>
<dbReference type="Gene3D" id="3.30.413.10">
    <property type="entry name" value="Sulfite Reductase Hemoprotein, domain 1"/>
    <property type="match status" value="2"/>
</dbReference>
<dbReference type="SUPFAM" id="SSF56014">
    <property type="entry name" value="Nitrite and sulphite reductase 4Fe-4S domain-like"/>
    <property type="match status" value="2"/>
</dbReference>
<evidence type="ECO:0000313" key="20">
    <source>
        <dbReference type="EMBL" id="MBB3905202.1"/>
    </source>
</evidence>
<keyword evidence="3 15" id="KW-0004">4Fe-4S</keyword>
<evidence type="ECO:0000256" key="10">
    <source>
        <dbReference type="ARBA" id="ARBA00023014"/>
    </source>
</evidence>
<dbReference type="FunFam" id="3.30.413.10:FF:000004">
    <property type="entry name" value="Sulfite reductase [NADPH] hemoprotein beta-component"/>
    <property type="match status" value="1"/>
</dbReference>
<dbReference type="GO" id="GO:0046872">
    <property type="term" value="F:metal ion binding"/>
    <property type="evidence" value="ECO:0007669"/>
    <property type="project" value="UniProtKB-KW"/>
</dbReference>
<comment type="cofactor">
    <cofactor evidence="15">
        <name>[4Fe-4S] cluster</name>
        <dbReference type="ChEBI" id="CHEBI:49883"/>
    </cofactor>
    <text evidence="15">Binds 1 [4Fe-4S] cluster per subunit.</text>
</comment>
<organism evidence="20 21">
    <name type="scientific">Methylobacterium brachythecii</name>
    <dbReference type="NCBI Taxonomy" id="1176177"/>
    <lineage>
        <taxon>Bacteria</taxon>
        <taxon>Pseudomonadati</taxon>
        <taxon>Pseudomonadota</taxon>
        <taxon>Alphaproteobacteria</taxon>
        <taxon>Hyphomicrobiales</taxon>
        <taxon>Methylobacteriaceae</taxon>
        <taxon>Methylobacterium</taxon>
    </lineage>
</organism>
<dbReference type="InterPro" id="IPR006066">
    <property type="entry name" value="NO2/SO3_Rdtase_FeS/sirohaem_BS"/>
</dbReference>
<dbReference type="GO" id="GO:0070814">
    <property type="term" value="P:hydrogen sulfide biosynthetic process"/>
    <property type="evidence" value="ECO:0007669"/>
    <property type="project" value="UniProtKB-UniRule"/>
</dbReference>
<keyword evidence="7 15" id="KW-0521">NADP</keyword>
<feature type="domain" description="Nitrite/sulphite reductase 4Fe-4S" evidence="17">
    <location>
        <begin position="205"/>
        <end position="362"/>
    </location>
</feature>
<feature type="binding site" evidence="15">
    <location>
        <position position="512"/>
    </location>
    <ligand>
        <name>[4Fe-4S] cluster</name>
        <dbReference type="ChEBI" id="CHEBI:49883"/>
    </ligand>
</feature>
<name>A0A7W6AKM4_9HYPH</name>
<keyword evidence="11 15" id="KW-0198">Cysteine biosynthesis</keyword>
<evidence type="ECO:0000256" key="14">
    <source>
        <dbReference type="ARBA" id="ARBA00062253"/>
    </source>
</evidence>
<feature type="binding site" evidence="15">
    <location>
        <position position="473"/>
    </location>
    <ligand>
        <name>[4Fe-4S] cluster</name>
        <dbReference type="ChEBI" id="CHEBI:49883"/>
    </ligand>
</feature>
<evidence type="ECO:0000313" key="22">
    <source>
        <dbReference type="Proteomes" id="UP001156881"/>
    </source>
</evidence>
<evidence type="ECO:0000256" key="12">
    <source>
        <dbReference type="ARBA" id="ARBA00052219"/>
    </source>
</evidence>
<comment type="catalytic activity">
    <reaction evidence="12 15">
        <text>hydrogen sulfide + 3 NADP(+) + 3 H2O = sulfite + 3 NADPH + 4 H(+)</text>
        <dbReference type="Rhea" id="RHEA:13801"/>
        <dbReference type="ChEBI" id="CHEBI:15377"/>
        <dbReference type="ChEBI" id="CHEBI:15378"/>
        <dbReference type="ChEBI" id="CHEBI:17359"/>
        <dbReference type="ChEBI" id="CHEBI:29919"/>
        <dbReference type="ChEBI" id="CHEBI:57783"/>
        <dbReference type="ChEBI" id="CHEBI:58349"/>
        <dbReference type="EC" id="1.8.1.2"/>
    </reaction>
</comment>
<dbReference type="Pfam" id="PF01077">
    <property type="entry name" value="NIR_SIR"/>
    <property type="match status" value="1"/>
</dbReference>
<dbReference type="EC" id="1.8.1.2" evidence="15"/>
<dbReference type="Proteomes" id="UP001156881">
    <property type="component" value="Unassembled WGS sequence"/>
</dbReference>
<dbReference type="UniPathway" id="UPA00140">
    <property type="reaction ID" value="UER00207"/>
</dbReference>
<comment type="similarity">
    <text evidence="2 15">Belongs to the nitrite and sulfite reductase 4Fe-4S domain family.</text>
</comment>
<dbReference type="Proteomes" id="UP000517759">
    <property type="component" value="Unassembled WGS sequence"/>
</dbReference>
<keyword evidence="10 15" id="KW-0411">Iron-sulfur</keyword>
<feature type="binding site" evidence="15">
    <location>
        <position position="467"/>
    </location>
    <ligand>
        <name>[4Fe-4S] cluster</name>
        <dbReference type="ChEBI" id="CHEBI:49883"/>
    </ligand>
</feature>
<dbReference type="InterPro" id="IPR006067">
    <property type="entry name" value="NO2/SO3_Rdtase_4Fe4S_dom"/>
</dbReference>
<comment type="cofactor">
    <cofactor evidence="15">
        <name>siroheme</name>
        <dbReference type="ChEBI" id="CHEBI:60052"/>
    </cofactor>
    <text evidence="15">Binds 1 siroheme per subunit.</text>
</comment>
<comment type="function">
    <text evidence="13 15">Component of the sulfite reductase complex that catalyzes the 6-electron reduction of sulfite to sulfide. This is one of several activities required for the biosynthesis of L-cysteine from sulfate.</text>
</comment>
<dbReference type="Pfam" id="PF03460">
    <property type="entry name" value="NIR_SIR_ferr"/>
    <property type="match status" value="2"/>
</dbReference>
<keyword evidence="8 15" id="KW-0560">Oxidoreductase</keyword>